<evidence type="ECO:0000313" key="2">
    <source>
        <dbReference type="Proteomes" id="UP000481043"/>
    </source>
</evidence>
<evidence type="ECO:0000313" key="1">
    <source>
        <dbReference type="EMBL" id="NEY73264.1"/>
    </source>
</evidence>
<gene>
    <name evidence="1" type="ORF">G4D63_16140</name>
</gene>
<sequence>MNSRNAITKDLEIAGQNILKLVSKLINVNTFCITSISETESYFITVLNRHIELASAGTLIPVTEAY</sequence>
<accession>A0A6M0QA61</accession>
<organism evidence="1 2">
    <name type="scientific">Bacillus mesophilus</name>
    <dbReference type="NCBI Taxonomy" id="1808955"/>
    <lineage>
        <taxon>Bacteria</taxon>
        <taxon>Bacillati</taxon>
        <taxon>Bacillota</taxon>
        <taxon>Bacilli</taxon>
        <taxon>Bacillales</taxon>
        <taxon>Bacillaceae</taxon>
        <taxon>Bacillus</taxon>
    </lineage>
</organism>
<reference evidence="1 2" key="1">
    <citation type="submission" date="2020-02" db="EMBL/GenBank/DDBJ databases">
        <title>Bacillus aquiflavi sp. nov., isolated from yellow water of strong flavor Chinese baijiu in Yibin region of China.</title>
        <authorList>
            <person name="Xie J."/>
        </authorList>
    </citation>
    <scope>NUCLEOTIDE SEQUENCE [LARGE SCALE GENOMIC DNA]</scope>
    <source>
        <strain evidence="1 2">SA4</strain>
    </source>
</reference>
<dbReference type="AlphaFoldDB" id="A0A6M0QA61"/>
<proteinExistence type="predicted"/>
<dbReference type="EMBL" id="JAAIWM010000006">
    <property type="protein sequence ID" value="NEY73264.1"/>
    <property type="molecule type" value="Genomic_DNA"/>
</dbReference>
<comment type="caution">
    <text evidence="1">The sequence shown here is derived from an EMBL/GenBank/DDBJ whole genome shotgun (WGS) entry which is preliminary data.</text>
</comment>
<dbReference type="Proteomes" id="UP000481043">
    <property type="component" value="Unassembled WGS sequence"/>
</dbReference>
<protein>
    <submittedName>
        <fullName evidence="1">Uncharacterized protein</fullName>
    </submittedName>
</protein>
<name>A0A6M0QA61_9BACI</name>
<dbReference type="RefSeq" id="WP_163180737.1">
    <property type="nucleotide sequence ID" value="NZ_JAAIWM010000006.1"/>
</dbReference>
<keyword evidence="2" id="KW-1185">Reference proteome</keyword>